<dbReference type="EMBL" id="JADNYJ010000356">
    <property type="protein sequence ID" value="KAF8870434.1"/>
    <property type="molecule type" value="Genomic_DNA"/>
</dbReference>
<reference evidence="2" key="1">
    <citation type="submission" date="2020-11" db="EMBL/GenBank/DDBJ databases">
        <authorList>
            <consortium name="DOE Joint Genome Institute"/>
            <person name="Ahrendt S."/>
            <person name="Riley R."/>
            <person name="Andreopoulos W."/>
            <person name="LaButti K."/>
            <person name="Pangilinan J."/>
            <person name="Ruiz-duenas F.J."/>
            <person name="Barrasa J.M."/>
            <person name="Sanchez-Garcia M."/>
            <person name="Camarero S."/>
            <person name="Miyauchi S."/>
            <person name="Serrano A."/>
            <person name="Linde D."/>
            <person name="Babiker R."/>
            <person name="Drula E."/>
            <person name="Ayuso-Fernandez I."/>
            <person name="Pacheco R."/>
            <person name="Padilla G."/>
            <person name="Ferreira P."/>
            <person name="Barriuso J."/>
            <person name="Kellner H."/>
            <person name="Castanera R."/>
            <person name="Alfaro M."/>
            <person name="Ramirez L."/>
            <person name="Pisabarro A.G."/>
            <person name="Kuo A."/>
            <person name="Tritt A."/>
            <person name="Lipzen A."/>
            <person name="He G."/>
            <person name="Yan M."/>
            <person name="Ng V."/>
            <person name="Cullen D."/>
            <person name="Martin F."/>
            <person name="Rosso M.-N."/>
            <person name="Henrissat B."/>
            <person name="Hibbett D."/>
            <person name="Martinez A.T."/>
            <person name="Grigoriev I.V."/>
        </authorList>
    </citation>
    <scope>NUCLEOTIDE SEQUENCE</scope>
    <source>
        <strain evidence="2">AH 44721</strain>
    </source>
</reference>
<keyword evidence="3" id="KW-1185">Reference proteome</keyword>
<organism evidence="2 3">
    <name type="scientific">Gymnopilus junonius</name>
    <name type="common">Spectacular rustgill mushroom</name>
    <name type="synonym">Gymnopilus spectabilis subsp. junonius</name>
    <dbReference type="NCBI Taxonomy" id="109634"/>
    <lineage>
        <taxon>Eukaryota</taxon>
        <taxon>Fungi</taxon>
        <taxon>Dikarya</taxon>
        <taxon>Basidiomycota</taxon>
        <taxon>Agaricomycotina</taxon>
        <taxon>Agaricomycetes</taxon>
        <taxon>Agaricomycetidae</taxon>
        <taxon>Agaricales</taxon>
        <taxon>Agaricineae</taxon>
        <taxon>Hymenogastraceae</taxon>
        <taxon>Gymnopilus</taxon>
    </lineage>
</organism>
<accession>A0A9P5N7Q1</accession>
<feature type="compositionally biased region" description="Pro residues" evidence="1">
    <location>
        <begin position="175"/>
        <end position="189"/>
    </location>
</feature>
<feature type="compositionally biased region" description="Polar residues" evidence="1">
    <location>
        <begin position="227"/>
        <end position="239"/>
    </location>
</feature>
<feature type="region of interest" description="Disordered" evidence="1">
    <location>
        <begin position="121"/>
        <end position="266"/>
    </location>
</feature>
<dbReference type="Proteomes" id="UP000724874">
    <property type="component" value="Unassembled WGS sequence"/>
</dbReference>
<comment type="caution">
    <text evidence="2">The sequence shown here is derived from an EMBL/GenBank/DDBJ whole genome shotgun (WGS) entry which is preliminary data.</text>
</comment>
<dbReference type="OrthoDB" id="2553626at2759"/>
<evidence type="ECO:0000313" key="2">
    <source>
        <dbReference type="EMBL" id="KAF8870434.1"/>
    </source>
</evidence>
<name>A0A9P5N7Q1_GYMJU</name>
<feature type="compositionally biased region" description="Low complexity" evidence="1">
    <location>
        <begin position="210"/>
        <end position="226"/>
    </location>
</feature>
<evidence type="ECO:0000256" key="1">
    <source>
        <dbReference type="SAM" id="MobiDB-lite"/>
    </source>
</evidence>
<protein>
    <submittedName>
        <fullName evidence="2">Uncharacterized protein</fullName>
    </submittedName>
</protein>
<feature type="compositionally biased region" description="Low complexity" evidence="1">
    <location>
        <begin position="135"/>
        <end position="147"/>
    </location>
</feature>
<evidence type="ECO:0000313" key="3">
    <source>
        <dbReference type="Proteomes" id="UP000724874"/>
    </source>
</evidence>
<gene>
    <name evidence="2" type="ORF">CPB84DRAFT_1855571</name>
</gene>
<dbReference type="AlphaFoldDB" id="A0A9P5N7Q1"/>
<proteinExistence type="predicted"/>
<sequence length="266" mass="28827">MRRLALHTSALSDAEYTLYTSSLKDLALSDDDRSSDADDEYLEQLTVSVREARAWLRGRYSHIPAPIMDGILKLFSPALAHGDTISGAEFFAALRLVVHAESGKEVDRSLAFVQATPFSPAPLVVPTQAPHTDRPTPSASPASSPAKRAAELAPPMPSRRTHTAPSAPPSSSSKLPPPRPPPNANPTPLNPFSIPDPRTHTQPPLHPSRSESSSRSTTAASQHSSHNPFVQQPQQQHLDTPNRLPPLLPLENQPRLSSLPSSWFIT</sequence>